<name>Q6IGG2_DROME</name>
<dbReference type="EMBL" id="BK003804">
    <property type="protein sequence ID" value="DAA02502.1"/>
    <property type="molecule type" value="Genomic_DNA"/>
</dbReference>
<reference evidence="2" key="1">
    <citation type="journal article" date="2003" name="Genome Biol.">
        <title>An integrated gene annotation and transcriptional profiling approach towards the full gene content of the Drosophila genome.</title>
        <authorList>
            <person name="Hild M."/>
            <person name="Beckmann B."/>
            <person name="Haas S.A."/>
            <person name="Koch B."/>
            <person name="Solovyev V."/>
            <person name="Busold C."/>
            <person name="Fellenberg K."/>
            <person name="Boutros M."/>
            <person name="Vingron M."/>
            <person name="Sauer F."/>
            <person name="Hoheisel J.D."/>
            <person name="Paro R."/>
        </authorList>
    </citation>
    <scope>NUCLEOTIDE SEQUENCE</scope>
</reference>
<proteinExistence type="predicted"/>
<sequence>MARAQVRDGDEAQAQAGSADPKTKTGANLYCTALVSSLQLASSRLCLEISLAVAESLDSCLARRSFLHTAILICVFHCRWLLMANTNLTLSSGELAKEKKLQSKCEQTCQLPTWPSFSIGFSFGFRFSFSFNLSTLVSTSTSVSAWIVLRFGFEFGNWQEHEKDREARGLGALELNCKEPRDPSPSLLLLNLLQLGLRAILAIYRQIKRISLSICAQIGHSHKTAVRAGPKVVAHWVELWRINEKDC</sequence>
<accession>Q6IGG2</accession>
<organism evidence="2">
    <name type="scientific">Drosophila melanogaster</name>
    <name type="common">Fruit fly</name>
    <dbReference type="NCBI Taxonomy" id="7227"/>
    <lineage>
        <taxon>Eukaryota</taxon>
        <taxon>Metazoa</taxon>
        <taxon>Ecdysozoa</taxon>
        <taxon>Arthropoda</taxon>
        <taxon>Hexapoda</taxon>
        <taxon>Insecta</taxon>
        <taxon>Pterygota</taxon>
        <taxon>Neoptera</taxon>
        <taxon>Endopterygota</taxon>
        <taxon>Diptera</taxon>
        <taxon>Brachycera</taxon>
        <taxon>Muscomorpha</taxon>
        <taxon>Ephydroidea</taxon>
        <taxon>Drosophilidae</taxon>
        <taxon>Drosophila</taxon>
        <taxon>Sophophora</taxon>
    </lineage>
</organism>
<feature type="region of interest" description="Disordered" evidence="1">
    <location>
        <begin position="1"/>
        <end position="23"/>
    </location>
</feature>
<evidence type="ECO:0000256" key="1">
    <source>
        <dbReference type="SAM" id="MobiDB-lite"/>
    </source>
</evidence>
<evidence type="ECO:0000313" key="2">
    <source>
        <dbReference type="EMBL" id="DAA02502.1"/>
    </source>
</evidence>
<gene>
    <name evidence="2" type="ORF">HDC06366</name>
</gene>
<protein>
    <submittedName>
        <fullName evidence="2">HDC06366</fullName>
    </submittedName>
</protein>
<feature type="compositionally biased region" description="Basic and acidic residues" evidence="1">
    <location>
        <begin position="1"/>
        <end position="10"/>
    </location>
</feature>
<dbReference type="AlphaFoldDB" id="Q6IGG2"/>